<evidence type="ECO:0000313" key="5">
    <source>
        <dbReference type="Proteomes" id="UP000094527"/>
    </source>
</evidence>
<dbReference type="Proteomes" id="UP000094527">
    <property type="component" value="Unassembled WGS sequence"/>
</dbReference>
<sequence length="276" mass="31984">MDDEECMLLLTLLESQRYMMPRTVVPKSLHWWETAIPLFDDDMFRTQFRMSRDSCNHLLELISVISQTSVNQAKLRYCYTPTCIIIGHSTFNETQDPIKLQLAIICDIDRKIRDLFTGYPGSVHDAKAFSKSPIAIVPNKFFSAGNLLLEIQPMLFQRTGVQGITPERKAFNRHLSSHRVLVENTIGLLKSRFQSLKSLRIRVSKKSGHAKVCNWIHACAVLHNFLIQQDPWYEPINCDPDTDFDEECQSNEVKSRRGNLKREALFHIFKTLQRNN</sequence>
<keyword evidence="2" id="KW-0479">Metal-binding</keyword>
<keyword evidence="5" id="KW-1185">Reference proteome</keyword>
<reference evidence="4 5" key="1">
    <citation type="journal article" date="2016" name="Genome Biol. Evol.">
        <title>Gene Family Evolution Reflects Adaptation to Soil Environmental Stressors in the Genome of the Collembolan Orchesella cincta.</title>
        <authorList>
            <person name="Faddeeva-Vakhrusheva A."/>
            <person name="Derks M.F."/>
            <person name="Anvar S.Y."/>
            <person name="Agamennone V."/>
            <person name="Suring W."/>
            <person name="Smit S."/>
            <person name="van Straalen N.M."/>
            <person name="Roelofs D."/>
        </authorList>
    </citation>
    <scope>NUCLEOTIDE SEQUENCE [LARGE SCALE GENOMIC DNA]</scope>
    <source>
        <tissue evidence="4">Mixed pool</tissue>
    </source>
</reference>
<protein>
    <submittedName>
        <fullName evidence="4">Putative nuclease HARBI1</fullName>
    </submittedName>
</protein>
<dbReference type="InterPro" id="IPR027806">
    <property type="entry name" value="HARBI1_dom"/>
</dbReference>
<dbReference type="OrthoDB" id="7788538at2759"/>
<gene>
    <name evidence="4" type="ORF">Ocin01_17692</name>
</gene>
<comment type="caution">
    <text evidence="4">The sequence shown here is derived from an EMBL/GenBank/DDBJ whole genome shotgun (WGS) entry which is preliminary data.</text>
</comment>
<feature type="non-terminal residue" evidence="4">
    <location>
        <position position="276"/>
    </location>
</feature>
<dbReference type="GO" id="GO:0046872">
    <property type="term" value="F:metal ion binding"/>
    <property type="evidence" value="ECO:0007669"/>
    <property type="project" value="UniProtKB-KW"/>
</dbReference>
<evidence type="ECO:0000256" key="1">
    <source>
        <dbReference type="ARBA" id="ARBA00001968"/>
    </source>
</evidence>
<dbReference type="STRING" id="48709.A0A1D2M7M6"/>
<dbReference type="Pfam" id="PF13359">
    <property type="entry name" value="DDE_Tnp_4"/>
    <property type="match status" value="1"/>
</dbReference>
<name>A0A1D2M7M6_ORCCI</name>
<evidence type="ECO:0000256" key="2">
    <source>
        <dbReference type="ARBA" id="ARBA00022723"/>
    </source>
</evidence>
<proteinExistence type="predicted"/>
<organism evidence="4 5">
    <name type="scientific">Orchesella cincta</name>
    <name type="common">Springtail</name>
    <name type="synonym">Podura cincta</name>
    <dbReference type="NCBI Taxonomy" id="48709"/>
    <lineage>
        <taxon>Eukaryota</taxon>
        <taxon>Metazoa</taxon>
        <taxon>Ecdysozoa</taxon>
        <taxon>Arthropoda</taxon>
        <taxon>Hexapoda</taxon>
        <taxon>Collembola</taxon>
        <taxon>Entomobryomorpha</taxon>
        <taxon>Entomobryoidea</taxon>
        <taxon>Orchesellidae</taxon>
        <taxon>Orchesellinae</taxon>
        <taxon>Orchesella</taxon>
    </lineage>
</organism>
<accession>A0A1D2M7M6</accession>
<comment type="cofactor">
    <cofactor evidence="1">
        <name>a divalent metal cation</name>
        <dbReference type="ChEBI" id="CHEBI:60240"/>
    </cofactor>
</comment>
<evidence type="ECO:0000259" key="3">
    <source>
        <dbReference type="Pfam" id="PF13359"/>
    </source>
</evidence>
<feature type="domain" description="DDE Tnp4" evidence="3">
    <location>
        <begin position="89"/>
        <end position="224"/>
    </location>
</feature>
<dbReference type="AlphaFoldDB" id="A0A1D2M7M6"/>
<evidence type="ECO:0000313" key="4">
    <source>
        <dbReference type="EMBL" id="ODM88990.1"/>
    </source>
</evidence>
<dbReference type="EMBL" id="LJIJ01002998">
    <property type="protein sequence ID" value="ODM88990.1"/>
    <property type="molecule type" value="Genomic_DNA"/>
</dbReference>